<dbReference type="SUPFAM" id="SSF50965">
    <property type="entry name" value="Galactose oxidase, central domain"/>
    <property type="match status" value="1"/>
</dbReference>
<gene>
    <name evidence="4" type="ORF">CfE428DRAFT_5014</name>
</gene>
<name>B4D7X4_9BACT</name>
<dbReference type="Gene3D" id="2.60.40.10">
    <property type="entry name" value="Immunoglobulins"/>
    <property type="match status" value="2"/>
</dbReference>
<dbReference type="InterPro" id="IPR013783">
    <property type="entry name" value="Ig-like_fold"/>
</dbReference>
<dbReference type="InterPro" id="IPR011043">
    <property type="entry name" value="Gal_Oxase/kelch_b-propeller"/>
</dbReference>
<accession>B4D7X4</accession>
<dbReference type="InterPro" id="IPR000601">
    <property type="entry name" value="PKD_dom"/>
</dbReference>
<organism evidence="4 5">
    <name type="scientific">Chthoniobacter flavus Ellin428</name>
    <dbReference type="NCBI Taxonomy" id="497964"/>
    <lineage>
        <taxon>Bacteria</taxon>
        <taxon>Pseudomonadati</taxon>
        <taxon>Verrucomicrobiota</taxon>
        <taxon>Spartobacteria</taxon>
        <taxon>Chthoniobacterales</taxon>
        <taxon>Chthoniobacteraceae</taxon>
        <taxon>Chthoniobacter</taxon>
    </lineage>
</organism>
<dbReference type="eggNOG" id="COG3291">
    <property type="taxonomic scope" value="Bacteria"/>
</dbReference>
<dbReference type="EMBL" id="ABVL01000019">
    <property type="protein sequence ID" value="EDY17497.1"/>
    <property type="molecule type" value="Genomic_DNA"/>
</dbReference>
<evidence type="ECO:0000256" key="1">
    <source>
        <dbReference type="ARBA" id="ARBA00022441"/>
    </source>
</evidence>
<dbReference type="Gene3D" id="2.60.40.1080">
    <property type="match status" value="1"/>
</dbReference>
<dbReference type="eggNOG" id="COG3119">
    <property type="taxonomic scope" value="Bacteria"/>
</dbReference>
<dbReference type="STRING" id="497964.CfE428DRAFT_5014"/>
<dbReference type="PROSITE" id="PS50093">
    <property type="entry name" value="PKD"/>
    <property type="match status" value="1"/>
</dbReference>
<dbReference type="Pfam" id="PF17963">
    <property type="entry name" value="Big_9"/>
    <property type="match status" value="1"/>
</dbReference>
<dbReference type="InterPro" id="IPR006652">
    <property type="entry name" value="Kelch_1"/>
</dbReference>
<dbReference type="InParanoid" id="B4D7X4"/>
<dbReference type="PANTHER" id="PTHR46344">
    <property type="entry name" value="OS02G0202900 PROTEIN"/>
    <property type="match status" value="1"/>
</dbReference>
<reference evidence="4 5" key="1">
    <citation type="journal article" date="2011" name="J. Bacteriol.">
        <title>Genome sequence of Chthoniobacter flavus Ellin428, an aerobic heterotrophic soil bacterium.</title>
        <authorList>
            <person name="Kant R."/>
            <person name="van Passel M.W."/>
            <person name="Palva A."/>
            <person name="Lucas S."/>
            <person name="Lapidus A."/>
            <person name="Glavina Del Rio T."/>
            <person name="Dalin E."/>
            <person name="Tice H."/>
            <person name="Bruce D."/>
            <person name="Goodwin L."/>
            <person name="Pitluck S."/>
            <person name="Larimer F.W."/>
            <person name="Land M.L."/>
            <person name="Hauser L."/>
            <person name="Sangwan P."/>
            <person name="de Vos W.M."/>
            <person name="Janssen P.H."/>
            <person name="Smidt H."/>
        </authorList>
    </citation>
    <scope>NUCLEOTIDE SEQUENCE [LARGE SCALE GENOMIC DNA]</scope>
    <source>
        <strain evidence="4 5">Ellin428</strain>
    </source>
</reference>
<sequence>MVAALAFSSQRADAGTWTPLTNSPPSGPNLMSLLSDGSVLVQGGGTSWYRLKPDIHGSYVNGTWTTLGSMHDTRQYYSQQVLKDGRVFVAGGEYGTGGHNAEVFDPLTNSWTITPSSGQDFIDSISEILGDGRVMVGPVGGPASTVIYDPVANTWATGPATLHGQDEVPWLKLPDGSILCVDGSSQSERYIPSLNQWVADTNTPVVLYSGGETGSGHMLANGKALFRGYTHTAIYTPSGTSSPGSWVAGPDVPGGLNCGDSPGAVMVNGNVLFVGGPGYLTGPTSFFEYDATANTISQVNGPTGTTYNGVPYGLKMLALPDGNVLVNVGGALYEYVPAGSPTSAFQPAITSITHNADGTYQLAGTNLNGFSEGAAYGDDFQMATNRPIVRFADSSGNIYYARTGNWSSTGVQTGATAVTTGFTLPLNLPAGTYNVAVVANGIASSTVTLTTPYVAGDAAPTVATPAAASPGTVTGLTTNLSVLGADTDGGGESNIVYTWVIASAPTGVSTPSFSINGTNAAKNTAATFHHGGAYTFTVTMTDSSGLSVTSSVNVTVNQALTSATVSPATASLTSGQTQQLSATGLDQFGVAMAVQPTFTWAVTAGGGTVGASGLYTSPGAGTLATVTATTGAVQVSATVAVVSSPWVSAEIGSPALGGSAYDSSGTFTVNGEGSDIWGTADEFHYVYRTLNGDGVIIARVATQQNTNAWAKAGVMIRESTDAGAINAFMAITPGNGTTFQSRTATGGSSTSNNTSGRAAPYWVKLVRSGSTITGYSSSNGTTWNQQSSATVSMTSPTVLIGLAVCSHDTSALCTATFDNISVMVAQNDSLAVNPGGAGTVNVLANDTGPSGATLTVTNFTQGAKGTVTNSGAGNLTYTAASTAIGSDSFSYTVSDGLGDIATATVNVFINGLRAYYKFEEGSGTTSADATGDGYTCTLHGATWATGVEGTNGLAFAGTSSSYATIPALNFNTNTMTVTGWVLRNGSQSSWTGLVFCRAGTTACGLHFGTANELRYTWNNSSSTYNWNSGLTVPNAQWTFVALVITPTNASIYMQPLGGGMISATNNVANSSAAFDGSTTFGQDPNGQTRYFNGSLDEVRIYNTSLDASAIAGLAVATPTVATAAAANPSPTTTFNTTLSALGTSNIYPESGLTYTWSATGIPAGATLPSIAGNGSNTAKSASVTLYQSGSYTFQVTITDAAGGSVSNSVTLTANLAPYDNWRGQQFGVNATNDAISGLSADPDGDGLSNLLEYALGTSPGISNKNTIVTDQENISGQKYLRLTIARNPNATDVQFIVEATSTLGNGASWSSSGLITEVNTATQLIVRDNVPVSGGSQRYLRLRLVKP</sequence>
<keyword evidence="5" id="KW-1185">Reference proteome</keyword>
<dbReference type="InterPro" id="IPR037293">
    <property type="entry name" value="Gal_Oxidase_central_sf"/>
</dbReference>
<dbReference type="Pfam" id="PF13385">
    <property type="entry name" value="Laminin_G_3"/>
    <property type="match status" value="1"/>
</dbReference>
<protein>
    <submittedName>
        <fullName evidence="4">Ig family protein</fullName>
    </submittedName>
</protein>
<dbReference type="Gene3D" id="2.130.10.80">
    <property type="entry name" value="Galactose oxidase/kelch, beta-propeller"/>
    <property type="match status" value="2"/>
</dbReference>
<comment type="caution">
    <text evidence="4">The sequence shown here is derived from an EMBL/GenBank/DDBJ whole genome shotgun (WGS) entry which is preliminary data.</text>
</comment>
<dbReference type="eggNOG" id="COG2304">
    <property type="taxonomic scope" value="Bacteria"/>
</dbReference>
<dbReference type="PANTHER" id="PTHR46344:SF27">
    <property type="entry name" value="KELCH REPEAT SUPERFAMILY PROTEIN"/>
    <property type="match status" value="1"/>
</dbReference>
<evidence type="ECO:0000256" key="2">
    <source>
        <dbReference type="ARBA" id="ARBA00022737"/>
    </source>
</evidence>
<evidence type="ECO:0000313" key="5">
    <source>
        <dbReference type="Proteomes" id="UP000005824"/>
    </source>
</evidence>
<dbReference type="Proteomes" id="UP000005824">
    <property type="component" value="Unassembled WGS sequence"/>
</dbReference>
<dbReference type="Pfam" id="PF01344">
    <property type="entry name" value="Kelch_1"/>
    <property type="match status" value="1"/>
</dbReference>
<dbReference type="SUPFAM" id="SSF49899">
    <property type="entry name" value="Concanavalin A-like lectins/glucanases"/>
    <property type="match status" value="1"/>
</dbReference>
<keyword evidence="1" id="KW-0880">Kelch repeat</keyword>
<dbReference type="Gene3D" id="2.60.120.200">
    <property type="match status" value="2"/>
</dbReference>
<dbReference type="InterPro" id="IPR013320">
    <property type="entry name" value="ConA-like_dom_sf"/>
</dbReference>
<evidence type="ECO:0000259" key="3">
    <source>
        <dbReference type="PROSITE" id="PS50093"/>
    </source>
</evidence>
<proteinExistence type="predicted"/>
<evidence type="ECO:0000313" key="4">
    <source>
        <dbReference type="EMBL" id="EDY17497.1"/>
    </source>
</evidence>
<feature type="domain" description="PKD" evidence="3">
    <location>
        <begin position="465"/>
        <end position="563"/>
    </location>
</feature>
<keyword evidence="2" id="KW-0677">Repeat</keyword>
<dbReference type="eggNOG" id="COG3055">
    <property type="taxonomic scope" value="Bacteria"/>
</dbReference>